<keyword evidence="7 16" id="KW-0812">Transmembrane</keyword>
<dbReference type="PROSITE" id="PS51003">
    <property type="entry name" value="CYTB_CTER"/>
    <property type="match status" value="1"/>
</dbReference>
<keyword evidence="9" id="KW-0249">Electron transport</keyword>
<name>A0ABP8LP32_9MICO</name>
<dbReference type="Proteomes" id="UP001500622">
    <property type="component" value="Unassembled WGS sequence"/>
</dbReference>
<feature type="transmembrane region" description="Helical" evidence="16">
    <location>
        <begin position="425"/>
        <end position="442"/>
    </location>
</feature>
<keyword evidence="6" id="KW-0349">Heme</keyword>
<protein>
    <recommendedName>
        <fullName evidence="4">Cytochrome bc1 complex cytochrome b subunit</fullName>
        <ecNumber evidence="3">7.1.1.8</ecNumber>
    </recommendedName>
    <alternativeName>
        <fullName evidence="14">Cytochrome bc1 reductase complex subunit QcrB</fullName>
    </alternativeName>
</protein>
<evidence type="ECO:0000256" key="8">
    <source>
        <dbReference type="ARBA" id="ARBA00022723"/>
    </source>
</evidence>
<dbReference type="SUPFAM" id="SSF81648">
    <property type="entry name" value="a domain/subunit of cytochrome bc1 complex (Ubiquinol-cytochrome c reductase)"/>
    <property type="match status" value="1"/>
</dbReference>
<dbReference type="InterPro" id="IPR027387">
    <property type="entry name" value="Cytb/b6-like_sf"/>
</dbReference>
<organism evidence="19 20">
    <name type="scientific">Georgenia halophila</name>
    <dbReference type="NCBI Taxonomy" id="620889"/>
    <lineage>
        <taxon>Bacteria</taxon>
        <taxon>Bacillati</taxon>
        <taxon>Actinomycetota</taxon>
        <taxon>Actinomycetes</taxon>
        <taxon>Micrococcales</taxon>
        <taxon>Bogoriellaceae</taxon>
        <taxon>Georgenia</taxon>
    </lineage>
</organism>
<sequence>MSISSSAPTARPSGEYRPSSPISSTADVLDSRMGVAKAVKFIGRKIFPEHWSFLLGEIALWSFVVLVLTGIFLTMFFEPSMAHTTYPEDALPVSHQGMEMSAAYASTVYMSFEVKGGLLMRQMHHWSALVFMAAIVVHMFRIFFTGAFRKPREINWLVGFTLMILGLAAGFSGYSLPDDVLSGNGLRIADGVAKSLPIIGSYLSYGLFGGEFPGTVIIPRLFTVHILLIPALIVALVTVHLILMVVHKHTQYPGVGRTDNNVVGYPAFPVYAAKMAGFFFIVFGFLALMGATMSINPVWNYGPYDPSPVSAGAQPDWYMLFLEGALRLMPGWEVVIGGYTLSLNVLIPGVVIPGLLFTFLAVYPFLEAAATKDRREHHVLDRPRNVPVRTAIGVSYLGAFMVLLLAGANDLIATHFQLSINDITWFFRFAFFLAPVALFIMTKRICLGLQRRDRELALHGHETGRVVQMPNGAFMEVHKPLSDDERWLLVAHEPRRPIEVGPATDRHGVDRPGHRMDTIRHKLSKFFYEDRVEPATPAELAAAGHHGPEIEDGEDSGIHGVHGGSLEITHEAPYADGHGDEEKPRAHAGGSVATLARHEKD</sequence>
<comment type="subcellular location">
    <subcellularLocation>
        <location evidence="2">Membrane</location>
        <topology evidence="2">Multi-pass membrane protein</topology>
    </subcellularLocation>
</comment>
<evidence type="ECO:0000259" key="17">
    <source>
        <dbReference type="PROSITE" id="PS51002"/>
    </source>
</evidence>
<evidence type="ECO:0000256" key="7">
    <source>
        <dbReference type="ARBA" id="ARBA00022692"/>
    </source>
</evidence>
<dbReference type="InterPro" id="IPR005797">
    <property type="entry name" value="Cyt_b/b6_N"/>
</dbReference>
<feature type="domain" description="Cytochrome b/b6 N-terminal region profile" evidence="17">
    <location>
        <begin position="25"/>
        <end position="253"/>
    </location>
</feature>
<comment type="caution">
    <text evidence="19">The sequence shown here is derived from an EMBL/GenBank/DDBJ whole genome shotgun (WGS) entry which is preliminary data.</text>
</comment>
<comment type="cofactor">
    <cofactor evidence="1">
        <name>heme</name>
        <dbReference type="ChEBI" id="CHEBI:30413"/>
    </cofactor>
</comment>
<dbReference type="SUPFAM" id="SSF81342">
    <property type="entry name" value="Transmembrane di-heme cytochromes"/>
    <property type="match status" value="1"/>
</dbReference>
<gene>
    <name evidence="19" type="ORF">GCM10023169_39620</name>
</gene>
<accession>A0ABP8LP32</accession>
<dbReference type="PANTHER" id="PTHR19271:SF16">
    <property type="entry name" value="CYTOCHROME B"/>
    <property type="match status" value="1"/>
</dbReference>
<feature type="transmembrane region" description="Helical" evidence="16">
    <location>
        <begin position="156"/>
        <end position="176"/>
    </location>
</feature>
<dbReference type="InterPro" id="IPR005798">
    <property type="entry name" value="Cyt_b/b6_C"/>
</dbReference>
<feature type="transmembrane region" description="Helical" evidence="16">
    <location>
        <begin position="278"/>
        <end position="299"/>
    </location>
</feature>
<feature type="transmembrane region" description="Helical" evidence="16">
    <location>
        <begin position="222"/>
        <end position="246"/>
    </location>
</feature>
<dbReference type="Pfam" id="PF13631">
    <property type="entry name" value="Cytochrom_B_N_2"/>
    <property type="match status" value="1"/>
</dbReference>
<evidence type="ECO:0000256" key="15">
    <source>
        <dbReference type="SAM" id="MobiDB-lite"/>
    </source>
</evidence>
<keyword evidence="10 16" id="KW-1133">Transmembrane helix</keyword>
<feature type="transmembrane region" description="Helical" evidence="16">
    <location>
        <begin position="126"/>
        <end position="144"/>
    </location>
</feature>
<evidence type="ECO:0000259" key="18">
    <source>
        <dbReference type="PROSITE" id="PS51003"/>
    </source>
</evidence>
<dbReference type="EMBL" id="BAABGN010000013">
    <property type="protein sequence ID" value="GAA4433075.1"/>
    <property type="molecule type" value="Genomic_DNA"/>
</dbReference>
<dbReference type="PROSITE" id="PS51002">
    <property type="entry name" value="CYTB_NTER"/>
    <property type="match status" value="1"/>
</dbReference>
<evidence type="ECO:0000256" key="6">
    <source>
        <dbReference type="ARBA" id="ARBA00022617"/>
    </source>
</evidence>
<feature type="transmembrane region" description="Helical" evidence="16">
    <location>
        <begin position="386"/>
        <end position="405"/>
    </location>
</feature>
<reference evidence="20" key="1">
    <citation type="journal article" date="2019" name="Int. J. Syst. Evol. Microbiol.">
        <title>The Global Catalogue of Microorganisms (GCM) 10K type strain sequencing project: providing services to taxonomists for standard genome sequencing and annotation.</title>
        <authorList>
            <consortium name="The Broad Institute Genomics Platform"/>
            <consortium name="The Broad Institute Genome Sequencing Center for Infectious Disease"/>
            <person name="Wu L."/>
            <person name="Ma J."/>
        </authorList>
    </citation>
    <scope>NUCLEOTIDE SEQUENCE [LARGE SCALE GENOMIC DNA]</scope>
    <source>
        <strain evidence="20">JCM 17810</strain>
    </source>
</reference>
<evidence type="ECO:0000256" key="4">
    <source>
        <dbReference type="ARBA" id="ARBA00016116"/>
    </source>
</evidence>
<evidence type="ECO:0000256" key="12">
    <source>
        <dbReference type="ARBA" id="ARBA00023136"/>
    </source>
</evidence>
<comment type="catalytic activity">
    <reaction evidence="13">
        <text>a quinol + 2 Fe(III)-[cytochrome c](out) = a quinone + 2 Fe(II)-[cytochrome c](out) + 2 H(+)(out)</text>
        <dbReference type="Rhea" id="RHEA:11484"/>
        <dbReference type="Rhea" id="RHEA-COMP:10350"/>
        <dbReference type="Rhea" id="RHEA-COMP:14399"/>
        <dbReference type="ChEBI" id="CHEBI:15378"/>
        <dbReference type="ChEBI" id="CHEBI:24646"/>
        <dbReference type="ChEBI" id="CHEBI:29033"/>
        <dbReference type="ChEBI" id="CHEBI:29034"/>
        <dbReference type="ChEBI" id="CHEBI:132124"/>
        <dbReference type="EC" id="7.1.1.8"/>
    </reaction>
</comment>
<feature type="region of interest" description="Disordered" evidence="15">
    <location>
        <begin position="545"/>
        <end position="564"/>
    </location>
</feature>
<dbReference type="InterPro" id="IPR036150">
    <property type="entry name" value="Cyt_b/b6_C_sf"/>
</dbReference>
<evidence type="ECO:0000256" key="10">
    <source>
        <dbReference type="ARBA" id="ARBA00022989"/>
    </source>
</evidence>
<evidence type="ECO:0000256" key="9">
    <source>
        <dbReference type="ARBA" id="ARBA00022982"/>
    </source>
</evidence>
<evidence type="ECO:0000256" key="11">
    <source>
        <dbReference type="ARBA" id="ARBA00023004"/>
    </source>
</evidence>
<feature type="domain" description="Cytochrome b/b6 C-terminal region profile" evidence="18">
    <location>
        <begin position="254"/>
        <end position="448"/>
    </location>
</feature>
<feature type="transmembrane region" description="Helical" evidence="16">
    <location>
        <begin position="345"/>
        <end position="366"/>
    </location>
</feature>
<keyword evidence="11" id="KW-0408">Iron</keyword>
<evidence type="ECO:0000256" key="2">
    <source>
        <dbReference type="ARBA" id="ARBA00004141"/>
    </source>
</evidence>
<feature type="transmembrane region" description="Helical" evidence="16">
    <location>
        <begin position="53"/>
        <end position="77"/>
    </location>
</feature>
<dbReference type="Gene3D" id="1.20.810.10">
    <property type="entry name" value="Cytochrome Bc1 Complex, Chain C"/>
    <property type="match status" value="1"/>
</dbReference>
<feature type="region of interest" description="Disordered" evidence="15">
    <location>
        <begin position="1"/>
        <end position="24"/>
    </location>
</feature>
<keyword evidence="5" id="KW-0813">Transport</keyword>
<feature type="region of interest" description="Disordered" evidence="15">
    <location>
        <begin position="569"/>
        <end position="601"/>
    </location>
</feature>
<proteinExistence type="predicted"/>
<evidence type="ECO:0000256" key="5">
    <source>
        <dbReference type="ARBA" id="ARBA00022448"/>
    </source>
</evidence>
<keyword evidence="12 16" id="KW-0472">Membrane</keyword>
<evidence type="ECO:0000256" key="1">
    <source>
        <dbReference type="ARBA" id="ARBA00001971"/>
    </source>
</evidence>
<keyword evidence="20" id="KW-1185">Reference proteome</keyword>
<evidence type="ECO:0000256" key="13">
    <source>
        <dbReference type="ARBA" id="ARBA00029351"/>
    </source>
</evidence>
<evidence type="ECO:0000256" key="16">
    <source>
        <dbReference type="SAM" id="Phobius"/>
    </source>
</evidence>
<dbReference type="EC" id="7.1.1.8" evidence="3"/>
<keyword evidence="8" id="KW-0479">Metal-binding</keyword>
<dbReference type="InterPro" id="IPR016174">
    <property type="entry name" value="Di-haem_cyt_TM"/>
</dbReference>
<dbReference type="PANTHER" id="PTHR19271">
    <property type="entry name" value="CYTOCHROME B"/>
    <property type="match status" value="1"/>
</dbReference>
<evidence type="ECO:0000256" key="14">
    <source>
        <dbReference type="ARBA" id="ARBA00029568"/>
    </source>
</evidence>
<evidence type="ECO:0000313" key="20">
    <source>
        <dbReference type="Proteomes" id="UP001500622"/>
    </source>
</evidence>
<evidence type="ECO:0000256" key="3">
    <source>
        <dbReference type="ARBA" id="ARBA00012951"/>
    </source>
</evidence>
<evidence type="ECO:0000313" key="19">
    <source>
        <dbReference type="EMBL" id="GAA4433075.1"/>
    </source>
</evidence>